<comment type="subcellular location">
    <subcellularLocation>
        <location evidence="1">Membrane</location>
        <topology evidence="1">Multi-pass membrane protein</topology>
    </subcellularLocation>
</comment>
<evidence type="ECO:0000313" key="7">
    <source>
        <dbReference type="EMBL" id="GGD88850.1"/>
    </source>
</evidence>
<dbReference type="RefSeq" id="WP_188437938.1">
    <property type="nucleotide sequence ID" value="NZ_BMCM01000006.1"/>
</dbReference>
<proteinExistence type="predicted"/>
<sequence length="374" mass="40136">MSSGVTRERFETLRSAFQSARLLLAAKAALAVGIAWAIAPHMPGVTDEYPYYAPLGALLSMYPTLMESAKSGLQTLLGLAVGIGLALVVVVTVGPNWWTIPLVAGIGVLLSGTGWFGVGQEYVPIAALFVLIIGGQNSDDYSLGYLTQMAVGVAVGLAVNLLIAPRILTGVAAARVAAFRRQLARHLHDIGEAVSESWPPERDAWVRDAAALADTSREVRRALVEADTSRKGNPRAMRGRHGTSDVHDRLEVLELIAVRTRDISETLADAIWERPGGLGLDADLADPLSEACQRVADCIEQDDDDSAEAHRSREGAARAVRLLLEEVNRIAVNSGQAIGPGVVIGMHLRRILLLLRSRDEQQGRERAPRGDVDT</sequence>
<feature type="domain" description="Integral membrane bound transporter" evidence="6">
    <location>
        <begin position="35"/>
        <end position="159"/>
    </location>
</feature>
<evidence type="ECO:0000256" key="4">
    <source>
        <dbReference type="ARBA" id="ARBA00023136"/>
    </source>
</evidence>
<keyword evidence="2 5" id="KW-0812">Transmembrane</keyword>
<dbReference type="Pfam" id="PF13515">
    <property type="entry name" value="FUSC_2"/>
    <property type="match status" value="1"/>
</dbReference>
<reference evidence="8" key="1">
    <citation type="journal article" date="2019" name="Int. J. Syst. Evol. Microbiol.">
        <title>The Global Catalogue of Microorganisms (GCM) 10K type strain sequencing project: providing services to taxonomists for standard genome sequencing and annotation.</title>
        <authorList>
            <consortium name="The Broad Institute Genomics Platform"/>
            <consortium name="The Broad Institute Genome Sequencing Center for Infectious Disease"/>
            <person name="Wu L."/>
            <person name="Ma J."/>
        </authorList>
    </citation>
    <scope>NUCLEOTIDE SEQUENCE [LARGE SCALE GENOMIC DNA]</scope>
    <source>
        <strain evidence="8">CCM 7640</strain>
    </source>
</reference>
<accession>A0ABQ1S437</accession>
<evidence type="ECO:0000256" key="1">
    <source>
        <dbReference type="ARBA" id="ARBA00004141"/>
    </source>
</evidence>
<protein>
    <recommendedName>
        <fullName evidence="6">Integral membrane bound transporter domain-containing protein</fullName>
    </recommendedName>
</protein>
<name>A0ABQ1S437_9MICO</name>
<comment type="caution">
    <text evidence="7">The sequence shown here is derived from an EMBL/GenBank/DDBJ whole genome shotgun (WGS) entry which is preliminary data.</text>
</comment>
<organism evidence="7 8">
    <name type="scientific">Microbacterium murale</name>
    <dbReference type="NCBI Taxonomy" id="1081040"/>
    <lineage>
        <taxon>Bacteria</taxon>
        <taxon>Bacillati</taxon>
        <taxon>Actinomycetota</taxon>
        <taxon>Actinomycetes</taxon>
        <taxon>Micrococcales</taxon>
        <taxon>Microbacteriaceae</taxon>
        <taxon>Microbacterium</taxon>
    </lineage>
</organism>
<evidence type="ECO:0000256" key="5">
    <source>
        <dbReference type="SAM" id="Phobius"/>
    </source>
</evidence>
<gene>
    <name evidence="7" type="ORF">GCM10007269_34410</name>
</gene>
<evidence type="ECO:0000256" key="2">
    <source>
        <dbReference type="ARBA" id="ARBA00022692"/>
    </source>
</evidence>
<feature type="transmembrane region" description="Helical" evidence="5">
    <location>
        <begin position="76"/>
        <end position="98"/>
    </location>
</feature>
<dbReference type="InterPro" id="IPR049453">
    <property type="entry name" value="Memb_transporter_dom"/>
</dbReference>
<keyword evidence="3 5" id="KW-1133">Transmembrane helix</keyword>
<feature type="transmembrane region" description="Helical" evidence="5">
    <location>
        <begin position="104"/>
        <end position="131"/>
    </location>
</feature>
<evidence type="ECO:0000256" key="3">
    <source>
        <dbReference type="ARBA" id="ARBA00022989"/>
    </source>
</evidence>
<feature type="transmembrane region" description="Helical" evidence="5">
    <location>
        <begin position="20"/>
        <end position="39"/>
    </location>
</feature>
<feature type="transmembrane region" description="Helical" evidence="5">
    <location>
        <begin position="143"/>
        <end position="163"/>
    </location>
</feature>
<evidence type="ECO:0000259" key="6">
    <source>
        <dbReference type="Pfam" id="PF13515"/>
    </source>
</evidence>
<dbReference type="Proteomes" id="UP000629365">
    <property type="component" value="Unassembled WGS sequence"/>
</dbReference>
<dbReference type="EMBL" id="BMCM01000006">
    <property type="protein sequence ID" value="GGD88850.1"/>
    <property type="molecule type" value="Genomic_DNA"/>
</dbReference>
<keyword evidence="4 5" id="KW-0472">Membrane</keyword>
<keyword evidence="8" id="KW-1185">Reference proteome</keyword>
<evidence type="ECO:0000313" key="8">
    <source>
        <dbReference type="Proteomes" id="UP000629365"/>
    </source>
</evidence>
<feature type="transmembrane region" description="Helical" evidence="5">
    <location>
        <begin position="51"/>
        <end position="69"/>
    </location>
</feature>